<dbReference type="AlphaFoldDB" id="A0A7X2HPT1"/>
<evidence type="ECO:0000313" key="1">
    <source>
        <dbReference type="EMBL" id="MRT00438.1"/>
    </source>
</evidence>
<reference evidence="1 2" key="1">
    <citation type="submission" date="2019-11" db="EMBL/GenBank/DDBJ databases">
        <title>Phenotypic characterization of an OXA-22 and OXA-60 co-producing Ralstonia pickettii clinical strain.</title>
        <authorList>
            <person name="He F."/>
        </authorList>
    </citation>
    <scope>NUCLEOTIDE SEQUENCE [LARGE SCALE GENOMIC DNA]</scope>
    <source>
        <strain evidence="1 2">PSLESD1</strain>
    </source>
</reference>
<accession>A0A7X2HPT1</accession>
<sequence length="159" mass="16307">MRALHDNGASPELSMTLSTRLATPEDRPRLLAAVASTASPLQVAHAVDTLLAHPSVHPCFLVEMGEELAGVAPMTLVPHLALGGLVAWLPVGVMVLSGDTATRDAALAAINEYARAHGILHVLLPPAALSAADAAALGFASDASGCWRRSARPSPKSLG</sequence>
<dbReference type="Gene3D" id="3.40.630.30">
    <property type="match status" value="1"/>
</dbReference>
<protein>
    <submittedName>
        <fullName evidence="1">Uncharacterized protein</fullName>
    </submittedName>
</protein>
<gene>
    <name evidence="1" type="ORF">GJQ57_17490</name>
</gene>
<organism evidence="1 2">
    <name type="scientific">Ralstonia pickettii</name>
    <name type="common">Burkholderia pickettii</name>
    <dbReference type="NCBI Taxonomy" id="329"/>
    <lineage>
        <taxon>Bacteria</taxon>
        <taxon>Pseudomonadati</taxon>
        <taxon>Pseudomonadota</taxon>
        <taxon>Betaproteobacteria</taxon>
        <taxon>Burkholderiales</taxon>
        <taxon>Burkholderiaceae</taxon>
        <taxon>Ralstonia</taxon>
    </lineage>
</organism>
<dbReference type="Proteomes" id="UP000441032">
    <property type="component" value="Unassembled WGS sequence"/>
</dbReference>
<dbReference type="EMBL" id="WJYN01000007">
    <property type="protein sequence ID" value="MRT00438.1"/>
    <property type="molecule type" value="Genomic_DNA"/>
</dbReference>
<proteinExistence type="predicted"/>
<comment type="caution">
    <text evidence="1">The sequence shown here is derived from an EMBL/GenBank/DDBJ whole genome shotgun (WGS) entry which is preliminary data.</text>
</comment>
<name>A0A7X2HPT1_RALPI</name>
<evidence type="ECO:0000313" key="2">
    <source>
        <dbReference type="Proteomes" id="UP000441032"/>
    </source>
</evidence>